<reference evidence="11" key="1">
    <citation type="submission" date="2020-05" db="EMBL/GenBank/DDBJ databases">
        <authorList>
            <person name="Chiriac C."/>
            <person name="Salcher M."/>
            <person name="Ghai R."/>
            <person name="Kavagutti S V."/>
        </authorList>
    </citation>
    <scope>NUCLEOTIDE SEQUENCE</scope>
</reference>
<name>A0A6J7XPR6_9CAUD</name>
<gene>
    <name evidence="11" type="ORF">UFOVP144_32</name>
</gene>
<dbReference type="PROSITE" id="PS51679">
    <property type="entry name" value="SAM_MT_C5"/>
    <property type="match status" value="1"/>
</dbReference>
<dbReference type="Gene3D" id="3.40.50.150">
    <property type="entry name" value="Vaccinia Virus protein VP39"/>
    <property type="match status" value="1"/>
</dbReference>
<evidence type="ECO:0000256" key="7">
    <source>
        <dbReference type="PROSITE-ProRule" id="PRU01016"/>
    </source>
</evidence>
<feature type="active site" evidence="7">
    <location>
        <position position="73"/>
    </location>
</feature>
<evidence type="ECO:0000256" key="8">
    <source>
        <dbReference type="RuleBase" id="RU000416"/>
    </source>
</evidence>
<comment type="similarity">
    <text evidence="7 8">Belongs to the class I-like SAM-binding methyltransferase superfamily. C5-methyltransferase family.</text>
</comment>
<dbReference type="InterPro" id="IPR050750">
    <property type="entry name" value="C5-MTase"/>
</dbReference>
<dbReference type="EMBL" id="LR798451">
    <property type="protein sequence ID" value="CAB5238255.1"/>
    <property type="molecule type" value="Genomic_DNA"/>
</dbReference>
<sequence>MNYLSVCSGIEAASVAWHDLGFTPIGFAEIEPFPSAVLKERFPNVPNYGDITQYKQWGIEPGTVDILVGGPPCQAFSVAGLREGMADPRGNLSLTYVGMVDHFKPKWLIYENVPGLLSSNGGKDFSALTGALAVIGYSFSYRILNAEFFGVPQRRRRIFLVGHRSGDWRHPAAVLFDGKSVFGNPTQKPKSWQGIAPTSGTGAESESGTVTFGTKQNPEIANTIQTTCHDYSRADGFNMVGEPQKPIAFKTRTGGEYSGTKGGEIRPNEKGGTGMLSYEDKTFTIATTQDQYIATPISYSIREDAKADTFSVTQDDVALCVTKVRPSPQSYHAQNFVLQPNQVMFRKSKRASSETDHETWVADDKSNTLNNFDVGDVRTTHAVVYENHPNDSRVTGPHEVAPTVTSRFGTGGGNVPFVQETEAVAFQPGNLACRAGSDPSTEVFPTLSKDSGDQNPHVATPMAVRRLTPNECLALQGFPKDWTKISWKGKPPEQCPDGPQYKAAGNSMAVPCMRFLGERIKLVEEVLAEVGNNK</sequence>
<feature type="region of interest" description="Disordered" evidence="10">
    <location>
        <begin position="186"/>
        <end position="214"/>
    </location>
</feature>
<keyword evidence="6" id="KW-1258">Restriction-modification system evasion by virus</keyword>
<dbReference type="Pfam" id="PF00145">
    <property type="entry name" value="DNA_methylase"/>
    <property type="match status" value="2"/>
</dbReference>
<keyword evidence="5" id="KW-0899">Viral immunoevasion</keyword>
<evidence type="ECO:0000256" key="1">
    <source>
        <dbReference type="ARBA" id="ARBA00022603"/>
    </source>
</evidence>
<dbReference type="GO" id="GO:0003886">
    <property type="term" value="F:DNA (cytosine-5-)-methyltransferase activity"/>
    <property type="evidence" value="ECO:0007669"/>
    <property type="project" value="UniProtKB-EC"/>
</dbReference>
<evidence type="ECO:0000313" key="11">
    <source>
        <dbReference type="EMBL" id="CAB5238255.1"/>
    </source>
</evidence>
<accession>A0A6J7XPR6</accession>
<dbReference type="InterPro" id="IPR018117">
    <property type="entry name" value="C5_DNA_meth_AS"/>
</dbReference>
<evidence type="ECO:0000256" key="10">
    <source>
        <dbReference type="SAM" id="MobiDB-lite"/>
    </source>
</evidence>
<protein>
    <recommendedName>
        <fullName evidence="9">Cytosine-specific methyltransferase</fullName>
        <ecNumber evidence="9">2.1.1.37</ecNumber>
    </recommendedName>
</protein>
<organism evidence="11">
    <name type="scientific">uncultured Caudovirales phage</name>
    <dbReference type="NCBI Taxonomy" id="2100421"/>
    <lineage>
        <taxon>Viruses</taxon>
        <taxon>Duplodnaviria</taxon>
        <taxon>Heunggongvirae</taxon>
        <taxon>Uroviricota</taxon>
        <taxon>Caudoviricetes</taxon>
        <taxon>Peduoviridae</taxon>
        <taxon>Maltschvirus</taxon>
        <taxon>Maltschvirus maltsch</taxon>
    </lineage>
</organism>
<keyword evidence="1 7" id="KW-0489">Methyltransferase</keyword>
<dbReference type="InterPro" id="IPR001525">
    <property type="entry name" value="C5_MeTfrase"/>
</dbReference>
<dbReference type="NCBIfam" id="TIGR00675">
    <property type="entry name" value="dcm"/>
    <property type="match status" value="1"/>
</dbReference>
<evidence type="ECO:0000256" key="3">
    <source>
        <dbReference type="ARBA" id="ARBA00022679"/>
    </source>
</evidence>
<keyword evidence="2" id="KW-0945">Host-virus interaction</keyword>
<dbReference type="SUPFAM" id="SSF53335">
    <property type="entry name" value="S-adenosyl-L-methionine-dependent methyltransferases"/>
    <property type="match status" value="1"/>
</dbReference>
<keyword evidence="4 7" id="KW-0949">S-adenosyl-L-methionine</keyword>
<dbReference type="PROSITE" id="PS00094">
    <property type="entry name" value="C5_MTASE_1"/>
    <property type="match status" value="1"/>
</dbReference>
<dbReference type="PANTHER" id="PTHR46098:SF1">
    <property type="entry name" value="TRNA (CYTOSINE(38)-C(5))-METHYLTRANSFERASE"/>
    <property type="match status" value="1"/>
</dbReference>
<comment type="catalytic activity">
    <reaction evidence="9">
        <text>a 2'-deoxycytidine in DNA + S-adenosyl-L-methionine = a 5-methyl-2'-deoxycytidine in DNA + S-adenosyl-L-homocysteine + H(+)</text>
        <dbReference type="Rhea" id="RHEA:13681"/>
        <dbReference type="Rhea" id="RHEA-COMP:11369"/>
        <dbReference type="Rhea" id="RHEA-COMP:11370"/>
        <dbReference type="ChEBI" id="CHEBI:15378"/>
        <dbReference type="ChEBI" id="CHEBI:57856"/>
        <dbReference type="ChEBI" id="CHEBI:59789"/>
        <dbReference type="ChEBI" id="CHEBI:85452"/>
        <dbReference type="ChEBI" id="CHEBI:85454"/>
        <dbReference type="EC" id="2.1.1.37"/>
    </reaction>
</comment>
<dbReference type="EC" id="2.1.1.37" evidence="9"/>
<evidence type="ECO:0000256" key="5">
    <source>
        <dbReference type="ARBA" id="ARBA00023280"/>
    </source>
</evidence>
<dbReference type="InterPro" id="IPR029063">
    <property type="entry name" value="SAM-dependent_MTases_sf"/>
</dbReference>
<dbReference type="GO" id="GO:0052170">
    <property type="term" value="P:symbiont-mediated suppression of host innate immune response"/>
    <property type="evidence" value="ECO:0007669"/>
    <property type="project" value="UniProtKB-KW"/>
</dbReference>
<evidence type="ECO:0000256" key="4">
    <source>
        <dbReference type="ARBA" id="ARBA00022691"/>
    </source>
</evidence>
<dbReference type="GO" id="GO:0099018">
    <property type="term" value="P:symbiont-mediated evasion of host restriction-modification system"/>
    <property type="evidence" value="ECO:0007669"/>
    <property type="project" value="UniProtKB-KW"/>
</dbReference>
<dbReference type="GO" id="GO:0032259">
    <property type="term" value="P:methylation"/>
    <property type="evidence" value="ECO:0007669"/>
    <property type="project" value="UniProtKB-KW"/>
</dbReference>
<evidence type="ECO:0000256" key="9">
    <source>
        <dbReference type="RuleBase" id="RU000417"/>
    </source>
</evidence>
<dbReference type="PRINTS" id="PR00105">
    <property type="entry name" value="C5METTRFRASE"/>
</dbReference>
<feature type="region of interest" description="Disordered" evidence="10">
    <location>
        <begin position="249"/>
        <end position="273"/>
    </location>
</feature>
<dbReference type="Gene3D" id="3.90.120.10">
    <property type="entry name" value="DNA Methylase, subunit A, domain 2"/>
    <property type="match status" value="1"/>
</dbReference>
<evidence type="ECO:0000256" key="6">
    <source>
        <dbReference type="ARBA" id="ARBA00033479"/>
    </source>
</evidence>
<keyword evidence="2" id="KW-1090">Inhibition of host innate immune response by virus</keyword>
<keyword evidence="3 7" id="KW-0808">Transferase</keyword>
<proteinExistence type="inferred from homology"/>
<dbReference type="PANTHER" id="PTHR46098">
    <property type="entry name" value="TRNA (CYTOSINE(38)-C(5))-METHYLTRANSFERASE"/>
    <property type="match status" value="1"/>
</dbReference>
<evidence type="ECO:0000256" key="2">
    <source>
        <dbReference type="ARBA" id="ARBA00022632"/>
    </source>
</evidence>